<name>A0A4W3JYK0_CALMI</name>
<organism evidence="3 4">
    <name type="scientific">Callorhinchus milii</name>
    <name type="common">Ghost shark</name>
    <dbReference type="NCBI Taxonomy" id="7868"/>
    <lineage>
        <taxon>Eukaryota</taxon>
        <taxon>Metazoa</taxon>
        <taxon>Chordata</taxon>
        <taxon>Craniata</taxon>
        <taxon>Vertebrata</taxon>
        <taxon>Chondrichthyes</taxon>
        <taxon>Holocephali</taxon>
        <taxon>Chimaeriformes</taxon>
        <taxon>Callorhinchidae</taxon>
        <taxon>Callorhinchus</taxon>
    </lineage>
</organism>
<dbReference type="SUPFAM" id="SSF53474">
    <property type="entry name" value="alpha/beta-Hydrolases"/>
    <property type="match status" value="1"/>
</dbReference>
<dbReference type="PANTHER" id="PTHR43903">
    <property type="entry name" value="NEUROLIGIN"/>
    <property type="match status" value="1"/>
</dbReference>
<evidence type="ECO:0000259" key="2">
    <source>
        <dbReference type="Pfam" id="PF00135"/>
    </source>
</evidence>
<dbReference type="OMA" id="EYPRDID"/>
<evidence type="ECO:0000256" key="1">
    <source>
        <dbReference type="ARBA" id="ARBA00005964"/>
    </source>
</evidence>
<accession>A0A4W3JYK0</accession>
<proteinExistence type="inferred from homology"/>
<feature type="domain" description="Carboxylesterase type B" evidence="2">
    <location>
        <begin position="37"/>
        <end position="235"/>
    </location>
</feature>
<reference evidence="4" key="3">
    <citation type="journal article" date="2014" name="Nature">
        <title>Elephant shark genome provides unique insights into gnathostome evolution.</title>
        <authorList>
            <consortium name="International Elephant Shark Genome Sequencing Consortium"/>
            <person name="Venkatesh B."/>
            <person name="Lee A.P."/>
            <person name="Ravi V."/>
            <person name="Maurya A.K."/>
            <person name="Lian M.M."/>
            <person name="Swann J.B."/>
            <person name="Ohta Y."/>
            <person name="Flajnik M.F."/>
            <person name="Sutoh Y."/>
            <person name="Kasahara M."/>
            <person name="Hoon S."/>
            <person name="Gangu V."/>
            <person name="Roy S.W."/>
            <person name="Irimia M."/>
            <person name="Korzh V."/>
            <person name="Kondrychyn I."/>
            <person name="Lim Z.W."/>
            <person name="Tay B.H."/>
            <person name="Tohari S."/>
            <person name="Kong K.W."/>
            <person name="Ho S."/>
            <person name="Lorente-Galdos B."/>
            <person name="Quilez J."/>
            <person name="Marques-Bonet T."/>
            <person name="Raney B.J."/>
            <person name="Ingham P.W."/>
            <person name="Tay A."/>
            <person name="Hillier L.W."/>
            <person name="Minx P."/>
            <person name="Boehm T."/>
            <person name="Wilson R.K."/>
            <person name="Brenner S."/>
            <person name="Warren W.C."/>
        </authorList>
    </citation>
    <scope>NUCLEOTIDE SEQUENCE [LARGE SCALE GENOMIC DNA]</scope>
</reference>
<sequence length="261" mass="28652">MLNTCFSGSLVQSLNIWKIHKPLSLQVSAWLISICFQIVAVEFSYRLGLFGFLSTLDEHAPGNVGFLDMTKGLQWIKENIQYFGGDPNNVTFFGHGAGGLAVNYLLLSPLTKGLLHRAISSSGNALVPESATEQGIMYSDPLSTGKELAKRLGCPTDNNKNIVNCLQAKPMETLLNATMPKPKYGLTFLPVIDGAFLPESPREMLLKGKYMKVPYIIGLTSDEAGANLGDLLSNAYGIDTESYHNLILDYVSNHFRCVYCF</sequence>
<dbReference type="Gene3D" id="3.40.50.1820">
    <property type="entry name" value="alpha/beta hydrolase"/>
    <property type="match status" value="1"/>
</dbReference>
<evidence type="ECO:0000313" key="4">
    <source>
        <dbReference type="Proteomes" id="UP000314986"/>
    </source>
</evidence>
<dbReference type="Proteomes" id="UP000314986">
    <property type="component" value="Unassembled WGS sequence"/>
</dbReference>
<comment type="similarity">
    <text evidence="1">Belongs to the type-B carboxylesterase/lipase family.</text>
</comment>
<dbReference type="GeneTree" id="ENSGT00940000164234"/>
<reference evidence="3" key="4">
    <citation type="submission" date="2025-08" db="UniProtKB">
        <authorList>
            <consortium name="Ensembl"/>
        </authorList>
    </citation>
    <scope>IDENTIFICATION</scope>
</reference>
<reference evidence="4" key="2">
    <citation type="journal article" date="2007" name="PLoS Biol.">
        <title>Survey sequencing and comparative analysis of the elephant shark (Callorhinchus milii) genome.</title>
        <authorList>
            <person name="Venkatesh B."/>
            <person name="Kirkness E.F."/>
            <person name="Loh Y.H."/>
            <person name="Halpern A.L."/>
            <person name="Lee A.P."/>
            <person name="Johnson J."/>
            <person name="Dandona N."/>
            <person name="Viswanathan L.D."/>
            <person name="Tay A."/>
            <person name="Venter J.C."/>
            <person name="Strausberg R.L."/>
            <person name="Brenner S."/>
        </authorList>
    </citation>
    <scope>NUCLEOTIDE SEQUENCE [LARGE SCALE GENOMIC DNA]</scope>
</reference>
<reference evidence="3" key="5">
    <citation type="submission" date="2025-09" db="UniProtKB">
        <authorList>
            <consortium name="Ensembl"/>
        </authorList>
    </citation>
    <scope>IDENTIFICATION</scope>
</reference>
<reference evidence="4" key="1">
    <citation type="journal article" date="2006" name="Science">
        <title>Ancient noncoding elements conserved in the human genome.</title>
        <authorList>
            <person name="Venkatesh B."/>
            <person name="Kirkness E.F."/>
            <person name="Loh Y.H."/>
            <person name="Halpern A.L."/>
            <person name="Lee A.P."/>
            <person name="Johnson J."/>
            <person name="Dandona N."/>
            <person name="Viswanathan L.D."/>
            <person name="Tay A."/>
            <person name="Venter J.C."/>
            <person name="Strausberg R.L."/>
            <person name="Brenner S."/>
        </authorList>
    </citation>
    <scope>NUCLEOTIDE SEQUENCE [LARGE SCALE GENOMIC DNA]</scope>
</reference>
<dbReference type="AlphaFoldDB" id="A0A4W3JYK0"/>
<dbReference type="STRING" id="7868.ENSCMIP00000048614"/>
<dbReference type="InterPro" id="IPR029058">
    <property type="entry name" value="AB_hydrolase_fold"/>
</dbReference>
<dbReference type="InterPro" id="IPR002018">
    <property type="entry name" value="CarbesteraseB"/>
</dbReference>
<keyword evidence="4" id="KW-1185">Reference proteome</keyword>
<evidence type="ECO:0000313" key="3">
    <source>
        <dbReference type="Ensembl" id="ENSCMIP00000048614.1"/>
    </source>
</evidence>
<dbReference type="InterPro" id="IPR051093">
    <property type="entry name" value="Neuroligin/BSAL"/>
</dbReference>
<protein>
    <recommendedName>
        <fullName evidence="2">Carboxylesterase type B domain-containing protein</fullName>
    </recommendedName>
</protein>
<dbReference type="InParanoid" id="A0A4W3JYK0"/>
<dbReference type="Pfam" id="PF00135">
    <property type="entry name" value="COesterase"/>
    <property type="match status" value="1"/>
</dbReference>
<dbReference type="Ensembl" id="ENSCMIT00000049290.1">
    <property type="protein sequence ID" value="ENSCMIP00000048614.1"/>
    <property type="gene ID" value="ENSCMIG00000019867.1"/>
</dbReference>